<evidence type="ECO:0000313" key="2">
    <source>
        <dbReference type="Proteomes" id="UP000739411"/>
    </source>
</evidence>
<organism evidence="1 2">
    <name type="scientific">Candidatus Dechloromonas phosphorivorans</name>
    <dbReference type="NCBI Taxonomy" id="2899244"/>
    <lineage>
        <taxon>Bacteria</taxon>
        <taxon>Pseudomonadati</taxon>
        <taxon>Pseudomonadota</taxon>
        <taxon>Betaproteobacteria</taxon>
        <taxon>Rhodocyclales</taxon>
        <taxon>Azonexaceae</taxon>
        <taxon>Dechloromonas</taxon>
    </lineage>
</organism>
<dbReference type="InterPro" id="IPR036291">
    <property type="entry name" value="NAD(P)-bd_dom_sf"/>
</dbReference>
<gene>
    <name evidence="1" type="ORF">IPJ38_21040</name>
</gene>
<reference evidence="1 2" key="1">
    <citation type="submission" date="2020-10" db="EMBL/GenBank/DDBJ databases">
        <title>Connecting structure to function with the recovery of over 1000 high-quality activated sludge metagenome-assembled genomes encoding full-length rRNA genes using long-read sequencing.</title>
        <authorList>
            <person name="Singleton C.M."/>
            <person name="Petriglieri F."/>
            <person name="Kristensen J.M."/>
            <person name="Kirkegaard R.H."/>
            <person name="Michaelsen T.Y."/>
            <person name="Andersen M.H."/>
            <person name="Karst S.M."/>
            <person name="Dueholm M.S."/>
            <person name="Nielsen P.H."/>
            <person name="Albertsen M."/>
        </authorList>
    </citation>
    <scope>NUCLEOTIDE SEQUENCE [LARGE SCALE GENOMIC DNA]</scope>
    <source>
        <strain evidence="1">EsbW_18-Q3-R4-48_BATAC.463</strain>
    </source>
</reference>
<sequence length="152" mass="16478">MSVVWCMSALGADPKKLRQSTLASKGEGKRVAAARNSLDVTVFRPSVIFGLNDYSTAFLPACCARLPFFPLGFGHARFQPVWAAGVAVILLSVPGRSFNVGQAYDLVDPRFIPCANWLITPKELTGSKATIIPLGEGLAYLQAGLMWLHRNQ</sequence>
<dbReference type="AlphaFoldDB" id="A0A935K0J8"/>
<dbReference type="EMBL" id="JADJMS010000048">
    <property type="protein sequence ID" value="MBK7417218.1"/>
    <property type="molecule type" value="Genomic_DNA"/>
</dbReference>
<evidence type="ECO:0000313" key="1">
    <source>
        <dbReference type="EMBL" id="MBK7417218.1"/>
    </source>
</evidence>
<dbReference type="SUPFAM" id="SSF51735">
    <property type="entry name" value="NAD(P)-binding Rossmann-fold domains"/>
    <property type="match status" value="1"/>
</dbReference>
<dbReference type="Proteomes" id="UP000739411">
    <property type="component" value="Unassembled WGS sequence"/>
</dbReference>
<protein>
    <recommendedName>
        <fullName evidence="3">NAD(P)-binding domain-containing protein</fullName>
    </recommendedName>
</protein>
<accession>A0A935K0J8</accession>
<name>A0A935K0J8_9RHOO</name>
<proteinExistence type="predicted"/>
<dbReference type="Gene3D" id="3.40.50.720">
    <property type="entry name" value="NAD(P)-binding Rossmann-like Domain"/>
    <property type="match status" value="1"/>
</dbReference>
<evidence type="ECO:0008006" key="3">
    <source>
        <dbReference type="Google" id="ProtNLM"/>
    </source>
</evidence>
<comment type="caution">
    <text evidence="1">The sequence shown here is derived from an EMBL/GenBank/DDBJ whole genome shotgun (WGS) entry which is preliminary data.</text>
</comment>